<protein>
    <submittedName>
        <fullName evidence="3">Bacterial surface protein 26-residue repeat</fullName>
    </submittedName>
</protein>
<dbReference type="InterPro" id="IPR005046">
    <property type="entry name" value="DUF285"/>
</dbReference>
<dbReference type="RefSeq" id="WP_055213534.1">
    <property type="nucleotide sequence ID" value="NZ_CYXO01000002.1"/>
</dbReference>
<dbReference type="InterPro" id="IPR032675">
    <property type="entry name" value="LRR_dom_sf"/>
</dbReference>
<dbReference type="OrthoDB" id="2000191at2"/>
<organism evidence="3 4">
    <name type="scientific">Dorea longicatena</name>
    <dbReference type="NCBI Taxonomy" id="88431"/>
    <lineage>
        <taxon>Bacteria</taxon>
        <taxon>Bacillati</taxon>
        <taxon>Bacillota</taxon>
        <taxon>Clostridia</taxon>
        <taxon>Lachnospirales</taxon>
        <taxon>Lachnospiraceae</taxon>
        <taxon>Dorea</taxon>
    </lineage>
</organism>
<dbReference type="PROSITE" id="PS51257">
    <property type="entry name" value="PROKAR_LIPOPROTEIN"/>
    <property type="match status" value="1"/>
</dbReference>
<feature type="region of interest" description="Disordered" evidence="1">
    <location>
        <begin position="942"/>
        <end position="1004"/>
    </location>
</feature>
<feature type="compositionally biased region" description="Basic and acidic residues" evidence="1">
    <location>
        <begin position="960"/>
        <end position="970"/>
    </location>
</feature>
<dbReference type="GO" id="GO:0031146">
    <property type="term" value="P:SCF-dependent proteasomal ubiquitin-dependent protein catabolic process"/>
    <property type="evidence" value="ECO:0007669"/>
    <property type="project" value="TreeGrafter"/>
</dbReference>
<feature type="compositionally biased region" description="Polar residues" evidence="1">
    <location>
        <begin position="945"/>
        <end position="955"/>
    </location>
</feature>
<dbReference type="PANTHER" id="PTHR13318">
    <property type="entry name" value="PARTNER OF PAIRED, ISOFORM B-RELATED"/>
    <property type="match status" value="1"/>
</dbReference>
<dbReference type="Proteomes" id="UP000095597">
    <property type="component" value="Unassembled WGS sequence"/>
</dbReference>
<gene>
    <name evidence="3" type="ORF">ERS852573_00461</name>
</gene>
<dbReference type="NCBIfam" id="TIGR02167">
    <property type="entry name" value="Liste_lipo_26"/>
    <property type="match status" value="11"/>
</dbReference>
<evidence type="ECO:0000313" key="4">
    <source>
        <dbReference type="Proteomes" id="UP000095597"/>
    </source>
</evidence>
<dbReference type="SUPFAM" id="SSF52058">
    <property type="entry name" value="L domain-like"/>
    <property type="match status" value="2"/>
</dbReference>
<reference evidence="3 4" key="1">
    <citation type="submission" date="2015-09" db="EMBL/GenBank/DDBJ databases">
        <authorList>
            <consortium name="Pathogen Informatics"/>
        </authorList>
    </citation>
    <scope>NUCLEOTIDE SEQUENCE [LARGE SCALE GENOMIC DNA]</scope>
    <source>
        <strain evidence="3 4">2789STDY5834961</strain>
    </source>
</reference>
<feature type="chain" id="PRO_5038391224" evidence="2">
    <location>
        <begin position="28"/>
        <end position="1004"/>
    </location>
</feature>
<dbReference type="Gene3D" id="2.60.40.2700">
    <property type="match status" value="2"/>
</dbReference>
<dbReference type="Pfam" id="PF03382">
    <property type="entry name" value="DUF285"/>
    <property type="match status" value="3"/>
</dbReference>
<evidence type="ECO:0000313" key="3">
    <source>
        <dbReference type="EMBL" id="CUM77128.1"/>
    </source>
</evidence>
<evidence type="ECO:0000256" key="1">
    <source>
        <dbReference type="SAM" id="MobiDB-lite"/>
    </source>
</evidence>
<dbReference type="Gene3D" id="3.80.10.10">
    <property type="entry name" value="Ribonuclease Inhibitor"/>
    <property type="match status" value="2"/>
</dbReference>
<dbReference type="AlphaFoldDB" id="A0A173RIM7"/>
<dbReference type="EMBL" id="CYXO01000002">
    <property type="protein sequence ID" value="CUM77128.1"/>
    <property type="molecule type" value="Genomic_DNA"/>
</dbReference>
<dbReference type="InterPro" id="IPR011889">
    <property type="entry name" value="Liste_lipo_26"/>
</dbReference>
<proteinExistence type="predicted"/>
<evidence type="ECO:0000256" key="2">
    <source>
        <dbReference type="SAM" id="SignalP"/>
    </source>
</evidence>
<feature type="signal peptide" evidence="2">
    <location>
        <begin position="1"/>
        <end position="27"/>
    </location>
</feature>
<feature type="compositionally biased region" description="Low complexity" evidence="1">
    <location>
        <begin position="971"/>
        <end position="985"/>
    </location>
</feature>
<dbReference type="GO" id="GO:0019005">
    <property type="term" value="C:SCF ubiquitin ligase complex"/>
    <property type="evidence" value="ECO:0007669"/>
    <property type="project" value="TreeGrafter"/>
</dbReference>
<sequence length="1004" mass="106996">MISASKTLKKNLSIAVATVFLAVAAFACWAIEPSKAYADTTDSHLTVASEVHVLVDSEGNVTIPNATVTNDGTCAAYIMGCSSPDGLGWTCDAVGKRIEVGQSITATWRSTGPVSDEIAAQLGEEPYYAGNLTYTYTDGDLKGTVSLDNTDPTVGDTITATVTGANVPDDKLTYQWVKVKDGSETSIDGATGSTYTATDDDAGYELVCKVSSTDDICQGTICGATGAVKKILAFAVYSADDGSLSFYKRAEVPKQGTMYLGKRATAVYTGLENMTSAPGWMLNYSKDIKTAIVYDEGISPIGTGHWFAELRNMKTAEVSKLDMSKCQAISCMFSDCTSLETLDLSTWNTRSLTDMNQAFQNCTSLTKLNVSGWDVSKVTNMTLAFAEDRALSSLDLSTWDNSAVTSMKNVFSMMDSLNEVSLGSKFKFVGTSPFLPDQTGHVAGADGKWYDTDGNGYAPADVPSNKAMTYYASKDLVPGITISGNAEVGETLTATVNNLSEEEITGYQWYTVDDSSNETAIANATAHTYTVTANEVGKKILCKAFYKNGSATKNVKTTPTDNVTPQKTAYAVYSADDNSLNFYKRTSMPSAGEQFNGKTATAVYTGIETYTYTRNLPWNGYASKIKTATVVDDGLQPKSTASWFANCKSITQCDMSKLDTSNLTNASGMFDGCSSLTTIGDLSGWNTSSLTNASDMFAVCSKLTTLGDLSGWDVSSLTDAFNMFYRCSKLTTLGDLSGWDTSNLTRAQYMFESCSNLTTLGDLSGWDTSNLTNASGMFESCSNLTTLGDLSGWNTSKIAKMSSMFSGCKKLTTLGDLSGWNTSNLTDASYMFSVCSNLTTLGDLSGWDTSNLTNASYMFHWCSSLTTLGDLSGWDTSNLTRAQYMFGFCSRLSADCSSWDVSKVANHSYFNTNAPGVILPLAWQTSSDEGGEDSAIAPLCEEQGNGDTLSVPSENGNDEAASKTDGKASADSEAEGSTTTSATDEAGAKEETSDDIVQEETAAA</sequence>
<accession>A0A173RIM7</accession>
<name>A0A173RIM7_9FIRM</name>
<keyword evidence="2" id="KW-0732">Signal</keyword>